<dbReference type="OrthoDB" id="9958282at2"/>
<feature type="transmembrane region" description="Helical" evidence="1">
    <location>
        <begin position="21"/>
        <end position="39"/>
    </location>
</feature>
<sequence>MNTQDRDNQLTVQEKKMYLTGAFIFIVGFTCTIFFGDFFSPLKLLQLRLSIVGTGLLYNLAVYIYHDRTQKQLQEKRGQIEHGIIILFNGKELEEKKH</sequence>
<reference evidence="3" key="4">
    <citation type="submission" date="2020-10" db="EMBL/GenBank/DDBJ databases">
        <authorList>
            <person name="Bassil N.M."/>
            <person name="Lloyd J.R."/>
        </authorList>
    </citation>
    <scope>NUCLEOTIDE SEQUENCE</scope>
    <source>
        <strain evidence="3">NB2006</strain>
    </source>
</reference>
<organism evidence="2 4">
    <name type="scientific">Anaerobacillus isosaccharinicus</name>
    <dbReference type="NCBI Taxonomy" id="1532552"/>
    <lineage>
        <taxon>Bacteria</taxon>
        <taxon>Bacillati</taxon>
        <taxon>Bacillota</taxon>
        <taxon>Bacilli</taxon>
        <taxon>Bacillales</taxon>
        <taxon>Bacillaceae</taxon>
        <taxon>Anaerobacillus</taxon>
    </lineage>
</organism>
<reference evidence="3 4" key="3">
    <citation type="journal article" date="2019" name="Int. J. Syst. Evol. Microbiol.">
        <title>Anaerobacillus isosaccharinicus sp. nov., an alkaliphilic bacterium which degrades isosaccharinic acid.</title>
        <authorList>
            <person name="Bassil N.M."/>
            <person name="Lloyd J.R."/>
        </authorList>
    </citation>
    <scope>NUCLEOTIDE SEQUENCE [LARGE SCALE GENOMIC DNA]</scope>
    <source>
        <strain evidence="3 4">NB2006</strain>
    </source>
</reference>
<dbReference type="EMBL" id="CP063356">
    <property type="protein sequence ID" value="QOY36756.1"/>
    <property type="molecule type" value="Genomic_DNA"/>
</dbReference>
<evidence type="ECO:0000313" key="3">
    <source>
        <dbReference type="EMBL" id="QOY36756.1"/>
    </source>
</evidence>
<feature type="transmembrane region" description="Helical" evidence="1">
    <location>
        <begin position="45"/>
        <end position="66"/>
    </location>
</feature>
<dbReference type="AlphaFoldDB" id="A0A1S2LEV7"/>
<evidence type="ECO:0000313" key="2">
    <source>
        <dbReference type="EMBL" id="OIJ10045.1"/>
    </source>
</evidence>
<gene>
    <name evidence="3" type="ORF">AWH56_003625</name>
    <name evidence="2" type="ORF">AWH56_16940</name>
</gene>
<keyword evidence="4" id="KW-1185">Reference proteome</keyword>
<dbReference type="Proteomes" id="UP000180175">
    <property type="component" value="Chromosome"/>
</dbReference>
<dbReference type="EMBL" id="LQXD01000148">
    <property type="protein sequence ID" value="OIJ10045.1"/>
    <property type="molecule type" value="Genomic_DNA"/>
</dbReference>
<proteinExistence type="predicted"/>
<reference evidence="2 4" key="1">
    <citation type="submission" date="2016-10" db="EMBL/GenBank/DDBJ databases">
        <title>Draft genome sequences of four alkaliphilic bacteria belonging to the Anaerobacillus genus.</title>
        <authorList>
            <person name="Bassil N.M."/>
            <person name="Lloyd J.R."/>
        </authorList>
    </citation>
    <scope>NUCLEOTIDE SEQUENCE [LARGE SCALE GENOMIC DNA]</scope>
    <source>
        <strain evidence="2 4">NB2006</strain>
    </source>
</reference>
<accession>A0A1S2LEV7</accession>
<keyword evidence="1" id="KW-1133">Transmembrane helix</keyword>
<keyword evidence="1" id="KW-0472">Membrane</keyword>
<protein>
    <submittedName>
        <fullName evidence="2">Uncharacterized protein</fullName>
    </submittedName>
</protein>
<evidence type="ECO:0000313" key="4">
    <source>
        <dbReference type="Proteomes" id="UP000180175"/>
    </source>
</evidence>
<reference evidence="3 4" key="2">
    <citation type="journal article" date="2017" name="Genome Announc.">
        <title>Draft Genome Sequences of Four Alkaliphilic Bacteria Belonging to the Anaerobacillus Genus.</title>
        <authorList>
            <person name="Bassil N.M."/>
            <person name="Lloyd J.R."/>
        </authorList>
    </citation>
    <scope>NUCLEOTIDE SEQUENCE [LARGE SCALE GENOMIC DNA]</scope>
    <source>
        <strain evidence="3 4">NB2006</strain>
    </source>
</reference>
<dbReference type="RefSeq" id="WP_071318183.1">
    <property type="nucleotide sequence ID" value="NZ_CP063356.2"/>
</dbReference>
<name>A0A1S2LEV7_9BACI</name>
<evidence type="ECO:0000256" key="1">
    <source>
        <dbReference type="SAM" id="Phobius"/>
    </source>
</evidence>
<keyword evidence="1" id="KW-0812">Transmembrane</keyword>
<dbReference type="KEGG" id="aia:AWH56_003625"/>